<protein>
    <submittedName>
        <fullName evidence="2">Uncharacterized protein</fullName>
    </submittedName>
</protein>
<reference evidence="2 3" key="1">
    <citation type="submission" date="2020-07" db="EMBL/GenBank/DDBJ databases">
        <title>Genomic Encyclopedia of Type Strains, Phase IV (KMG-V): Genome sequencing to study the core and pangenomes of soil and plant-associated prokaryotes.</title>
        <authorList>
            <person name="Whitman W."/>
        </authorList>
    </citation>
    <scope>NUCLEOTIDE SEQUENCE [LARGE SCALE GENOMIC DNA]</scope>
    <source>
        <strain evidence="2 3">A4</strain>
    </source>
</reference>
<keyword evidence="1" id="KW-0175">Coiled coil</keyword>
<dbReference type="InterPro" id="IPR045633">
    <property type="entry name" value="DUF6414"/>
</dbReference>
<organism evidence="2 3">
    <name type="scientific">Methanococcus maripaludis</name>
    <name type="common">Methanococcus deltae</name>
    <dbReference type="NCBI Taxonomy" id="39152"/>
    <lineage>
        <taxon>Archaea</taxon>
        <taxon>Methanobacteriati</taxon>
        <taxon>Methanobacteriota</taxon>
        <taxon>Methanomada group</taxon>
        <taxon>Methanococci</taxon>
        <taxon>Methanococcales</taxon>
        <taxon>Methanococcaceae</taxon>
        <taxon>Methanococcus</taxon>
    </lineage>
</organism>
<dbReference type="Pfam" id="PF19952">
    <property type="entry name" value="DUF6414"/>
    <property type="match status" value="1"/>
</dbReference>
<dbReference type="AlphaFoldDB" id="A0A7J9NKR1"/>
<dbReference type="Proteomes" id="UP000563838">
    <property type="component" value="Unassembled WGS sequence"/>
</dbReference>
<evidence type="ECO:0000256" key="1">
    <source>
        <dbReference type="SAM" id="Coils"/>
    </source>
</evidence>
<evidence type="ECO:0000313" key="3">
    <source>
        <dbReference type="Proteomes" id="UP000563838"/>
    </source>
</evidence>
<feature type="coiled-coil region" evidence="1">
    <location>
        <begin position="149"/>
        <end position="197"/>
    </location>
</feature>
<name>A0A7J9NKR1_METMI</name>
<gene>
    <name evidence="2" type="ORF">HNP87_001836</name>
</gene>
<proteinExistence type="predicted"/>
<sequence>MVKKEKIIRDFIYFDFEKAVSILSQFEGGMTNEILEEVSDHDSAKGGIKADLGILKAEINGNHGDNSKIIQKKVLHHAIFEKIEELIFKNNFGIDINSNLKDWEIARDDLKGYYYMRVEGQARFEDFNRLNFMFENINDIVEFMNEYSISVINDQLEDSEKKIKEYEYTLKQNRDKLHKEKKELADLKNHFKNQKNELFEKATHKKFDDWMIKGMNSIVSIFAKNRINLRIYPFGKSNDFHIISNLKKECFVDSDLENIMFAYGANPNVDISIFGLITSVPSKDEEELSALTQQAPSKNLDNLNDPKDESVKVENGFFELFKALEPFEKMFRFSRYPNVTVYPIAVYRKIGGKTDKK</sequence>
<accession>A0A7J9NKR1</accession>
<comment type="caution">
    <text evidence="2">The sequence shown here is derived from an EMBL/GenBank/DDBJ whole genome shotgun (WGS) entry which is preliminary data.</text>
</comment>
<dbReference type="RefSeq" id="WP_181489353.1">
    <property type="nucleotide sequence ID" value="NZ_JACDUI010000003.1"/>
</dbReference>
<dbReference type="EMBL" id="JACDUI010000003">
    <property type="protein sequence ID" value="MBA2841287.1"/>
    <property type="molecule type" value="Genomic_DNA"/>
</dbReference>
<evidence type="ECO:0000313" key="2">
    <source>
        <dbReference type="EMBL" id="MBA2841287.1"/>
    </source>
</evidence>